<keyword evidence="1" id="KW-0812">Transmembrane</keyword>
<evidence type="ECO:0000313" key="3">
    <source>
        <dbReference type="Proteomes" id="UP001165381"/>
    </source>
</evidence>
<dbReference type="Proteomes" id="UP001165381">
    <property type="component" value="Unassembled WGS sequence"/>
</dbReference>
<sequence length="50" mass="5686">MEDILIGIIKFFGSTIDVIIDHFKTKKALLVGFIILIVCLTIVYILTKDF</sequence>
<dbReference type="RefSeq" id="WP_158231474.1">
    <property type="nucleotide sequence ID" value="NZ_JAMFLZ010000003.1"/>
</dbReference>
<feature type="transmembrane region" description="Helical" evidence="1">
    <location>
        <begin position="28"/>
        <end position="47"/>
    </location>
</feature>
<dbReference type="EMBL" id="JAMFLZ010000003">
    <property type="protein sequence ID" value="MCL6294828.1"/>
    <property type="molecule type" value="Genomic_DNA"/>
</dbReference>
<keyword evidence="1" id="KW-1133">Transmembrane helix</keyword>
<name>A0ABT0QDZ1_9FLAO</name>
<evidence type="ECO:0000256" key="1">
    <source>
        <dbReference type="SAM" id="Phobius"/>
    </source>
</evidence>
<comment type="caution">
    <text evidence="2">The sequence shown here is derived from an EMBL/GenBank/DDBJ whole genome shotgun (WGS) entry which is preliminary data.</text>
</comment>
<organism evidence="2 3">
    <name type="scientific">Jejuia spongiicola</name>
    <dbReference type="NCBI Taxonomy" id="2942207"/>
    <lineage>
        <taxon>Bacteria</taxon>
        <taxon>Pseudomonadati</taxon>
        <taxon>Bacteroidota</taxon>
        <taxon>Flavobacteriia</taxon>
        <taxon>Flavobacteriales</taxon>
        <taxon>Flavobacteriaceae</taxon>
        <taxon>Jejuia</taxon>
    </lineage>
</organism>
<keyword evidence="1" id="KW-0472">Membrane</keyword>
<gene>
    <name evidence="2" type="ORF">M3P09_07475</name>
</gene>
<keyword evidence="3" id="KW-1185">Reference proteome</keyword>
<evidence type="ECO:0000313" key="2">
    <source>
        <dbReference type="EMBL" id="MCL6294828.1"/>
    </source>
</evidence>
<reference evidence="2" key="1">
    <citation type="submission" date="2022-05" db="EMBL/GenBank/DDBJ databases">
        <authorList>
            <person name="Park J.-S."/>
        </authorList>
    </citation>
    <scope>NUCLEOTIDE SEQUENCE</scope>
    <source>
        <strain evidence="2">2012CJ34-3</strain>
    </source>
</reference>
<proteinExistence type="predicted"/>
<protein>
    <submittedName>
        <fullName evidence="2">Uncharacterized protein</fullName>
    </submittedName>
</protein>
<accession>A0ABT0QDZ1</accession>